<dbReference type="PANTHER" id="PTHR46038">
    <property type="entry name" value="EXPRESSED PROTEIN-RELATED"/>
    <property type="match status" value="1"/>
</dbReference>
<protein>
    <recommendedName>
        <fullName evidence="2">Nucleotide-diphospho-sugar transferase domain-containing protein</fullName>
    </recommendedName>
</protein>
<gene>
    <name evidence="3" type="ORF">CASFOL_011015</name>
</gene>
<sequence length="398" mass="45594">MKMRGGVSDHKDDHNSFMSSGDHHKNHHHQHFSGEIVKTVSLFLLIGLTCIVLNRSSYLTQLLISPSFSSSPIITKASLGHNLVSWLSDSKSEDLTSYANDENNLDLESTLKRAAMKDHKTVIITTLNAAWTEPNSIFDLFLESFRIGNQTENLLEHLLVVALDKKAYSRCLQVHSHCYALTATTGVDFSGQASFMSGSYLKMMWRRIDFLRSVLEMGYNFVFSDADIMWLRDPFPRFYPDADFQIACDLFRHNSTNLYNYPNGGFTYVKSNNRTIRFYKFWHASKDNFPGKHDQDVFQKIKFDPFIDEIGLRIRFLDTVYFGGFCEPSKDLGRVVTMHANCCVGLGNKIHDITMVIEDWKRYMALVDHGGNENNSSKTIMSWTVPRRCGLKKINSTR</sequence>
<dbReference type="InterPro" id="IPR005069">
    <property type="entry name" value="Nucl-diP-sugar_transferase"/>
</dbReference>
<dbReference type="PANTHER" id="PTHR46038:SF58">
    <property type="entry name" value="GLYCOSYLTRANSFERASE"/>
    <property type="match status" value="1"/>
</dbReference>
<evidence type="ECO:0000259" key="2">
    <source>
        <dbReference type="Pfam" id="PF03407"/>
    </source>
</evidence>
<feature type="region of interest" description="Disordered" evidence="1">
    <location>
        <begin position="1"/>
        <end position="29"/>
    </location>
</feature>
<dbReference type="Pfam" id="PF03407">
    <property type="entry name" value="Nucleotid_trans"/>
    <property type="match status" value="1"/>
</dbReference>
<evidence type="ECO:0000313" key="3">
    <source>
        <dbReference type="EMBL" id="KAL3645835.1"/>
    </source>
</evidence>
<feature type="domain" description="Nucleotide-diphospho-sugar transferase" evidence="2">
    <location>
        <begin position="154"/>
        <end position="352"/>
    </location>
</feature>
<organism evidence="3 4">
    <name type="scientific">Castilleja foliolosa</name>
    <dbReference type="NCBI Taxonomy" id="1961234"/>
    <lineage>
        <taxon>Eukaryota</taxon>
        <taxon>Viridiplantae</taxon>
        <taxon>Streptophyta</taxon>
        <taxon>Embryophyta</taxon>
        <taxon>Tracheophyta</taxon>
        <taxon>Spermatophyta</taxon>
        <taxon>Magnoliopsida</taxon>
        <taxon>eudicotyledons</taxon>
        <taxon>Gunneridae</taxon>
        <taxon>Pentapetalae</taxon>
        <taxon>asterids</taxon>
        <taxon>lamiids</taxon>
        <taxon>Lamiales</taxon>
        <taxon>Orobanchaceae</taxon>
        <taxon>Pedicularideae</taxon>
        <taxon>Castillejinae</taxon>
        <taxon>Castilleja</taxon>
    </lineage>
</organism>
<dbReference type="AlphaFoldDB" id="A0ABD3DYA2"/>
<comment type="caution">
    <text evidence="3">The sequence shown here is derived from an EMBL/GenBank/DDBJ whole genome shotgun (WGS) entry which is preliminary data.</text>
</comment>
<keyword evidence="4" id="KW-1185">Reference proteome</keyword>
<dbReference type="Proteomes" id="UP001632038">
    <property type="component" value="Unassembled WGS sequence"/>
</dbReference>
<accession>A0ABD3DYA2</accession>
<evidence type="ECO:0000256" key="1">
    <source>
        <dbReference type="SAM" id="MobiDB-lite"/>
    </source>
</evidence>
<evidence type="ECO:0000313" key="4">
    <source>
        <dbReference type="Proteomes" id="UP001632038"/>
    </source>
</evidence>
<proteinExistence type="predicted"/>
<dbReference type="InterPro" id="IPR044821">
    <property type="entry name" value="At1g28695/At4g15970-like"/>
</dbReference>
<name>A0ABD3DYA2_9LAMI</name>
<reference evidence="4" key="1">
    <citation type="journal article" date="2024" name="IScience">
        <title>Strigolactones Initiate the Formation of Haustorium-like Structures in Castilleja.</title>
        <authorList>
            <person name="Buerger M."/>
            <person name="Peterson D."/>
            <person name="Chory J."/>
        </authorList>
    </citation>
    <scope>NUCLEOTIDE SEQUENCE [LARGE SCALE GENOMIC DNA]</scope>
</reference>
<dbReference type="EMBL" id="JAVIJP010000013">
    <property type="protein sequence ID" value="KAL3645835.1"/>
    <property type="molecule type" value="Genomic_DNA"/>
</dbReference>